<organism evidence="1 2">
    <name type="scientific">Naematelia encephala</name>
    <dbReference type="NCBI Taxonomy" id="71784"/>
    <lineage>
        <taxon>Eukaryota</taxon>
        <taxon>Fungi</taxon>
        <taxon>Dikarya</taxon>
        <taxon>Basidiomycota</taxon>
        <taxon>Agaricomycotina</taxon>
        <taxon>Tremellomycetes</taxon>
        <taxon>Tremellales</taxon>
        <taxon>Naemateliaceae</taxon>
        <taxon>Naematelia</taxon>
    </lineage>
</organism>
<dbReference type="InParanoid" id="A0A1Y2BH32"/>
<dbReference type="AlphaFoldDB" id="A0A1Y2BH32"/>
<dbReference type="OrthoDB" id="2576006at2759"/>
<accession>A0A1Y2BH32</accession>
<reference evidence="1 2" key="1">
    <citation type="submission" date="2016-07" db="EMBL/GenBank/DDBJ databases">
        <title>Pervasive Adenine N6-methylation of Active Genes in Fungi.</title>
        <authorList>
            <consortium name="DOE Joint Genome Institute"/>
            <person name="Mondo S.J."/>
            <person name="Dannebaum R.O."/>
            <person name="Kuo R.C."/>
            <person name="Labutti K."/>
            <person name="Haridas S."/>
            <person name="Kuo A."/>
            <person name="Salamov A."/>
            <person name="Ahrendt S.R."/>
            <person name="Lipzen A."/>
            <person name="Sullivan W."/>
            <person name="Andreopoulos W.B."/>
            <person name="Clum A."/>
            <person name="Lindquist E."/>
            <person name="Daum C."/>
            <person name="Ramamoorthy G.K."/>
            <person name="Gryganskyi A."/>
            <person name="Culley D."/>
            <person name="Magnuson J.K."/>
            <person name="James T.Y."/>
            <person name="O'Malley M.A."/>
            <person name="Stajich J.E."/>
            <person name="Spatafora J.W."/>
            <person name="Visel A."/>
            <person name="Grigoriev I.V."/>
        </authorList>
    </citation>
    <scope>NUCLEOTIDE SEQUENCE [LARGE SCALE GENOMIC DNA]</scope>
    <source>
        <strain evidence="1 2">68-887.2</strain>
    </source>
</reference>
<dbReference type="EMBL" id="MCFC01000004">
    <property type="protein sequence ID" value="ORY34103.1"/>
    <property type="molecule type" value="Genomic_DNA"/>
</dbReference>
<evidence type="ECO:0000313" key="2">
    <source>
        <dbReference type="Proteomes" id="UP000193986"/>
    </source>
</evidence>
<dbReference type="Proteomes" id="UP000193986">
    <property type="component" value="Unassembled WGS sequence"/>
</dbReference>
<gene>
    <name evidence="1" type="ORF">BCR39DRAFT_577889</name>
</gene>
<protein>
    <submittedName>
        <fullName evidence="1">Uncharacterized protein</fullName>
    </submittedName>
</protein>
<keyword evidence="2" id="KW-1185">Reference proteome</keyword>
<evidence type="ECO:0000313" key="1">
    <source>
        <dbReference type="EMBL" id="ORY34103.1"/>
    </source>
</evidence>
<sequence>MVEKTALHVRDGRQVAPLLVSPKSVKVSPEKTRFSRFTNFRIPRPRFQKKQYQIMDEGPLLRRGSADSAITINETQVSSSFLLGILAPLVATLQRVTAKVANHTGQGIKELAKEAEQIGSLLNDILQDLQTQMEIGDDDQHEEEMRSLLLSALGKKVEAETAKLQRVISPLSIQSENPFIVHATAQAFLSNRRQSSTPRKISSAQMVTPTASYSAILGTSQQSAGWAMNLVRVGSFQQSMLFSGSPIAVQRKALKQETMGGFSIES</sequence>
<comment type="caution">
    <text evidence="1">The sequence shown here is derived from an EMBL/GenBank/DDBJ whole genome shotgun (WGS) entry which is preliminary data.</text>
</comment>
<proteinExistence type="predicted"/>
<name>A0A1Y2BH32_9TREE</name>